<accession>A0AA88E2C4</accession>
<comment type="caution">
    <text evidence="2">The sequence shown here is derived from an EMBL/GenBank/DDBJ whole genome shotgun (WGS) entry which is preliminary data.</text>
</comment>
<name>A0AA88E2C4_FICCA</name>
<reference evidence="2" key="1">
    <citation type="submission" date="2023-07" db="EMBL/GenBank/DDBJ databases">
        <title>draft genome sequence of fig (Ficus carica).</title>
        <authorList>
            <person name="Takahashi T."/>
            <person name="Nishimura K."/>
        </authorList>
    </citation>
    <scope>NUCLEOTIDE SEQUENCE</scope>
</reference>
<evidence type="ECO:0000313" key="2">
    <source>
        <dbReference type="EMBL" id="GMN66594.1"/>
    </source>
</evidence>
<dbReference type="AlphaFoldDB" id="A0AA88E2C4"/>
<feature type="region of interest" description="Disordered" evidence="1">
    <location>
        <begin position="1"/>
        <end position="23"/>
    </location>
</feature>
<protein>
    <submittedName>
        <fullName evidence="2">Uncharacterized protein</fullName>
    </submittedName>
</protein>
<organism evidence="2 3">
    <name type="scientific">Ficus carica</name>
    <name type="common">Common fig</name>
    <dbReference type="NCBI Taxonomy" id="3494"/>
    <lineage>
        <taxon>Eukaryota</taxon>
        <taxon>Viridiplantae</taxon>
        <taxon>Streptophyta</taxon>
        <taxon>Embryophyta</taxon>
        <taxon>Tracheophyta</taxon>
        <taxon>Spermatophyta</taxon>
        <taxon>Magnoliopsida</taxon>
        <taxon>eudicotyledons</taxon>
        <taxon>Gunneridae</taxon>
        <taxon>Pentapetalae</taxon>
        <taxon>rosids</taxon>
        <taxon>fabids</taxon>
        <taxon>Rosales</taxon>
        <taxon>Moraceae</taxon>
        <taxon>Ficeae</taxon>
        <taxon>Ficus</taxon>
    </lineage>
</organism>
<dbReference type="Proteomes" id="UP001187192">
    <property type="component" value="Unassembled WGS sequence"/>
</dbReference>
<keyword evidence="3" id="KW-1185">Reference proteome</keyword>
<sequence>MESLYPCTNGRMQNGGPGGSFPPFFPPTKPWKGALPLSLPLCPYLPPSLGFVWFEGWKGGMKMRFGRMGNVKHGEDYINP</sequence>
<evidence type="ECO:0000256" key="1">
    <source>
        <dbReference type="SAM" id="MobiDB-lite"/>
    </source>
</evidence>
<evidence type="ECO:0000313" key="3">
    <source>
        <dbReference type="Proteomes" id="UP001187192"/>
    </source>
</evidence>
<gene>
    <name evidence="2" type="ORF">TIFTF001_035659</name>
</gene>
<proteinExistence type="predicted"/>
<dbReference type="EMBL" id="BTGU01000341">
    <property type="protein sequence ID" value="GMN66594.1"/>
    <property type="molecule type" value="Genomic_DNA"/>
</dbReference>